<dbReference type="SMART" id="SM00326">
    <property type="entry name" value="SH3"/>
    <property type="match status" value="1"/>
</dbReference>
<evidence type="ECO:0000256" key="2">
    <source>
        <dbReference type="ARBA" id="ARBA00004496"/>
    </source>
</evidence>
<feature type="compositionally biased region" description="Polar residues" evidence="10">
    <location>
        <begin position="38"/>
        <end position="51"/>
    </location>
</feature>
<feature type="domain" description="SH3" evidence="11">
    <location>
        <begin position="324"/>
        <end position="383"/>
    </location>
</feature>
<evidence type="ECO:0000256" key="10">
    <source>
        <dbReference type="SAM" id="MobiDB-lite"/>
    </source>
</evidence>
<dbReference type="PROSITE" id="PS50002">
    <property type="entry name" value="SH3"/>
    <property type="match status" value="1"/>
</dbReference>
<keyword evidence="5" id="KW-0963">Cytoplasm</keyword>
<evidence type="ECO:0000256" key="9">
    <source>
        <dbReference type="PROSITE-ProRule" id="PRU00192"/>
    </source>
</evidence>
<dbReference type="GO" id="GO:0003009">
    <property type="term" value="P:skeletal muscle contraction"/>
    <property type="evidence" value="ECO:0007669"/>
    <property type="project" value="TreeGrafter"/>
</dbReference>
<name>A0AA88YEM9_PINIB</name>
<organism evidence="12 13">
    <name type="scientific">Pinctada imbricata</name>
    <name type="common">Atlantic pearl-oyster</name>
    <name type="synonym">Pinctada martensii</name>
    <dbReference type="NCBI Taxonomy" id="66713"/>
    <lineage>
        <taxon>Eukaryota</taxon>
        <taxon>Metazoa</taxon>
        <taxon>Spiralia</taxon>
        <taxon>Lophotrochozoa</taxon>
        <taxon>Mollusca</taxon>
        <taxon>Bivalvia</taxon>
        <taxon>Autobranchia</taxon>
        <taxon>Pteriomorphia</taxon>
        <taxon>Pterioida</taxon>
        <taxon>Pterioidea</taxon>
        <taxon>Pteriidae</taxon>
        <taxon>Pinctada</taxon>
    </lineage>
</organism>
<keyword evidence="8" id="KW-0472">Membrane</keyword>
<dbReference type="Proteomes" id="UP001186944">
    <property type="component" value="Unassembled WGS sequence"/>
</dbReference>
<reference evidence="12" key="1">
    <citation type="submission" date="2019-08" db="EMBL/GenBank/DDBJ databases">
        <title>The improved chromosome-level genome for the pearl oyster Pinctada fucata martensii using PacBio sequencing and Hi-C.</title>
        <authorList>
            <person name="Zheng Z."/>
        </authorList>
    </citation>
    <scope>NUCLEOTIDE SEQUENCE</scope>
    <source>
        <strain evidence="12">ZZ-2019</strain>
        <tissue evidence="12">Adductor muscle</tissue>
    </source>
</reference>
<evidence type="ECO:0000259" key="11">
    <source>
        <dbReference type="PROSITE" id="PS50002"/>
    </source>
</evidence>
<dbReference type="PANTHER" id="PTHR15135">
    <property type="entry name" value="STAC"/>
    <property type="match status" value="1"/>
</dbReference>
<dbReference type="Pfam" id="PF14604">
    <property type="entry name" value="SH3_9"/>
    <property type="match status" value="1"/>
</dbReference>
<dbReference type="InterPro" id="IPR039688">
    <property type="entry name" value="STAC1/2/3"/>
</dbReference>
<dbReference type="Gene3D" id="2.30.30.40">
    <property type="entry name" value="SH3 Domains"/>
    <property type="match status" value="1"/>
</dbReference>
<evidence type="ECO:0000256" key="4">
    <source>
        <dbReference type="ARBA" id="ARBA00022475"/>
    </source>
</evidence>
<evidence type="ECO:0000256" key="1">
    <source>
        <dbReference type="ARBA" id="ARBA00004236"/>
    </source>
</evidence>
<dbReference type="PANTHER" id="PTHR15135:SF7">
    <property type="entry name" value="STAC-LIKE, ISOFORM J"/>
    <property type="match status" value="1"/>
</dbReference>
<keyword evidence="7" id="KW-0863">Zinc-finger</keyword>
<feature type="compositionally biased region" description="Basic residues" evidence="10">
    <location>
        <begin position="194"/>
        <end position="204"/>
    </location>
</feature>
<keyword evidence="13" id="KW-1185">Reference proteome</keyword>
<feature type="region of interest" description="Disordered" evidence="10">
    <location>
        <begin position="185"/>
        <end position="221"/>
    </location>
</feature>
<dbReference type="PRINTS" id="PR00452">
    <property type="entry name" value="SH3DOMAIN"/>
</dbReference>
<dbReference type="InterPro" id="IPR036028">
    <property type="entry name" value="SH3-like_dom_sf"/>
</dbReference>
<dbReference type="FunFam" id="2.30.30.40:FF:000221">
    <property type="entry name" value="SH3 and cysteine-rich domain-containing protein 2"/>
    <property type="match status" value="1"/>
</dbReference>
<dbReference type="InterPro" id="IPR001452">
    <property type="entry name" value="SH3_domain"/>
</dbReference>
<dbReference type="GO" id="GO:0005886">
    <property type="term" value="C:plasma membrane"/>
    <property type="evidence" value="ECO:0007669"/>
    <property type="project" value="UniProtKB-SubCell"/>
</dbReference>
<dbReference type="GO" id="GO:1903078">
    <property type="term" value="P:positive regulation of protein localization to plasma membrane"/>
    <property type="evidence" value="ECO:0007669"/>
    <property type="project" value="TreeGrafter"/>
</dbReference>
<evidence type="ECO:0000256" key="3">
    <source>
        <dbReference type="ARBA" id="ARBA00022443"/>
    </source>
</evidence>
<gene>
    <name evidence="12" type="ORF">FSP39_023068</name>
</gene>
<feature type="compositionally biased region" description="Polar residues" evidence="10">
    <location>
        <begin position="115"/>
        <end position="128"/>
    </location>
</feature>
<dbReference type="GO" id="GO:0005737">
    <property type="term" value="C:cytoplasm"/>
    <property type="evidence" value="ECO:0007669"/>
    <property type="project" value="UniProtKB-SubCell"/>
</dbReference>
<feature type="compositionally biased region" description="Basic and acidic residues" evidence="10">
    <location>
        <begin position="78"/>
        <end position="100"/>
    </location>
</feature>
<dbReference type="SUPFAM" id="SSF50044">
    <property type="entry name" value="SH3-domain"/>
    <property type="match status" value="1"/>
</dbReference>
<evidence type="ECO:0000313" key="12">
    <source>
        <dbReference type="EMBL" id="KAK3103942.1"/>
    </source>
</evidence>
<feature type="compositionally biased region" description="Polar residues" evidence="10">
    <location>
        <begin position="1"/>
        <end position="22"/>
    </location>
</feature>
<keyword evidence="4" id="KW-1003">Cell membrane</keyword>
<dbReference type="InterPro" id="IPR059031">
    <property type="entry name" value="SH3_20"/>
</dbReference>
<feature type="compositionally biased region" description="Basic and acidic residues" evidence="10">
    <location>
        <begin position="26"/>
        <end position="37"/>
    </location>
</feature>
<evidence type="ECO:0000256" key="8">
    <source>
        <dbReference type="ARBA" id="ARBA00023136"/>
    </source>
</evidence>
<dbReference type="EMBL" id="VSWD01000005">
    <property type="protein sequence ID" value="KAK3103942.1"/>
    <property type="molecule type" value="Genomic_DNA"/>
</dbReference>
<accession>A0AA88YEM9</accession>
<keyword evidence="6" id="KW-0677">Repeat</keyword>
<proteinExistence type="predicted"/>
<evidence type="ECO:0000256" key="5">
    <source>
        <dbReference type="ARBA" id="ARBA00022490"/>
    </source>
</evidence>
<protein>
    <recommendedName>
        <fullName evidence="11">SH3 domain-containing protein</fullName>
    </recommendedName>
</protein>
<keyword evidence="7" id="KW-0479">Metal-binding</keyword>
<dbReference type="GO" id="GO:0008270">
    <property type="term" value="F:zinc ion binding"/>
    <property type="evidence" value="ECO:0007669"/>
    <property type="project" value="UniProtKB-KW"/>
</dbReference>
<comment type="subcellular location">
    <subcellularLocation>
        <location evidence="1">Cell membrane</location>
    </subcellularLocation>
    <subcellularLocation>
        <location evidence="2">Cytoplasm</location>
    </subcellularLocation>
</comment>
<evidence type="ECO:0000313" key="13">
    <source>
        <dbReference type="Proteomes" id="UP001186944"/>
    </source>
</evidence>
<feature type="region of interest" description="Disordered" evidence="10">
    <location>
        <begin position="296"/>
        <end position="325"/>
    </location>
</feature>
<keyword evidence="7" id="KW-0862">Zinc</keyword>
<dbReference type="Pfam" id="PF26085">
    <property type="entry name" value="SH3_20"/>
    <property type="match status" value="1"/>
</dbReference>
<feature type="region of interest" description="Disordered" evidence="10">
    <location>
        <begin position="246"/>
        <end position="279"/>
    </location>
</feature>
<feature type="compositionally biased region" description="Basic and acidic residues" evidence="10">
    <location>
        <begin position="54"/>
        <end position="69"/>
    </location>
</feature>
<feature type="compositionally biased region" description="Low complexity" evidence="10">
    <location>
        <begin position="255"/>
        <end position="276"/>
    </location>
</feature>
<keyword evidence="3 9" id="KW-0728">SH3 domain</keyword>
<evidence type="ECO:0000256" key="7">
    <source>
        <dbReference type="ARBA" id="ARBA00022771"/>
    </source>
</evidence>
<comment type="caution">
    <text evidence="12">The sequence shown here is derived from an EMBL/GenBank/DDBJ whole genome shotgun (WGS) entry which is preliminary data.</text>
</comment>
<feature type="region of interest" description="Disordered" evidence="10">
    <location>
        <begin position="1"/>
        <end position="171"/>
    </location>
</feature>
<evidence type="ECO:0000256" key="6">
    <source>
        <dbReference type="ARBA" id="ARBA00022737"/>
    </source>
</evidence>
<dbReference type="AlphaFoldDB" id="A0AA88YEM9"/>
<sequence>MPIHESFSTGTLGDNLRTSPSARSKVRGESVKGERNKSQLNRQTSTTGSESSDNELKVRRQIHKQESKDSGIVTEMTTRPKEYCRSKTEGRIERSDSEKSKSKRNLKSRSSGSNVKRSQSMKMPSTSKHGMGEGVHSVGDLKSLDDSQIELMSPKQNGSIEKLDQDRGKSAATIKGMWKKAFKSLKSTSDTKLTKKGSLIKKKQNSKEEEDVESSEPKEIDPVYSLLKCAADLPKKVPCGLHPHCSGHHGQSFRSPGDSSESTSKTSSPSSSGSTSPDEKYTFTAANLRKKFAASNKASSLDIEDKKRGSTSPSPRESPKSQRKSTQMFVVLYNFKGKEKDDLDLRAGWRVSVIDGSDQDWWKGKYNGKVGYFPATYVIPLQKDQRVFQVTHPMHLTEGDNGMKLHKDQIVLQIGEEEHGMIHVQAANKKQAMCPLRYLNEV</sequence>